<protein>
    <recommendedName>
        <fullName evidence="3">Lipoprotein</fullName>
    </recommendedName>
</protein>
<organism evidence="1 2">
    <name type="scientific">Pseudochelatococcus lubricantis</name>
    <dbReference type="NCBI Taxonomy" id="1538102"/>
    <lineage>
        <taxon>Bacteria</taxon>
        <taxon>Pseudomonadati</taxon>
        <taxon>Pseudomonadota</taxon>
        <taxon>Alphaproteobacteria</taxon>
        <taxon>Hyphomicrobiales</taxon>
        <taxon>Chelatococcaceae</taxon>
        <taxon>Pseudochelatococcus</taxon>
    </lineage>
</organism>
<evidence type="ECO:0008006" key="3">
    <source>
        <dbReference type="Google" id="ProtNLM"/>
    </source>
</evidence>
<gene>
    <name evidence="1" type="ORF">FHS82_003353</name>
</gene>
<keyword evidence="2" id="KW-1185">Reference proteome</keyword>
<dbReference type="EMBL" id="JAASQI010000009">
    <property type="protein sequence ID" value="NIJ59495.1"/>
    <property type="molecule type" value="Genomic_DNA"/>
</dbReference>
<dbReference type="PROSITE" id="PS51257">
    <property type="entry name" value="PROKAR_LIPOPROTEIN"/>
    <property type="match status" value="1"/>
</dbReference>
<sequence length="100" mass="11093">MHVTRLGVGCAVAIAAVLLLGGCMSSAEITRMNAENDKARCSEYGFKPGTEAFAKCRFDLDRRREDERNALLDAPIGPPVFMSAPDRCWNTPWGLRCETW</sequence>
<evidence type="ECO:0000313" key="2">
    <source>
        <dbReference type="Proteomes" id="UP001429580"/>
    </source>
</evidence>
<dbReference type="Proteomes" id="UP001429580">
    <property type="component" value="Unassembled WGS sequence"/>
</dbReference>
<proteinExistence type="predicted"/>
<accession>A0ABX0V4Z4</accession>
<comment type="caution">
    <text evidence="1">The sequence shown here is derived from an EMBL/GenBank/DDBJ whole genome shotgun (WGS) entry which is preliminary data.</text>
</comment>
<dbReference type="RefSeq" id="WP_166954897.1">
    <property type="nucleotide sequence ID" value="NZ_JAASQI010000009.1"/>
</dbReference>
<reference evidence="1 2" key="1">
    <citation type="submission" date="2020-03" db="EMBL/GenBank/DDBJ databases">
        <title>Genomic Encyclopedia of Type Strains, Phase IV (KMG-IV): sequencing the most valuable type-strain genomes for metagenomic binning, comparative biology and taxonomic classification.</title>
        <authorList>
            <person name="Goeker M."/>
        </authorList>
    </citation>
    <scope>NUCLEOTIDE SEQUENCE [LARGE SCALE GENOMIC DNA]</scope>
    <source>
        <strain evidence="1 2">DSM 103870</strain>
    </source>
</reference>
<name>A0ABX0V4Z4_9HYPH</name>
<evidence type="ECO:0000313" key="1">
    <source>
        <dbReference type="EMBL" id="NIJ59495.1"/>
    </source>
</evidence>